<sequence length="163" mass="18873">MSLKLYVSFILSFIGLNIYGQIDSNVSYQKVLSENSIDSIYVFGQWNKIDGIETHLKYLGIICGKNENFKIVISSRLWGLSKRATNKILVFSEKNKYLGNYYITMKYDLPEKIENNQIVFLPSKEDNCDKDLITCISFDKGIPEQFFIECKDGKGDIYLFNKE</sequence>
<gene>
    <name evidence="1" type="ORF">SAMN06265376_101649</name>
</gene>
<dbReference type="AlphaFoldDB" id="A0A238W395"/>
<accession>A0A238W395</accession>
<name>A0A238W395_9FLAO</name>
<keyword evidence="2" id="KW-1185">Reference proteome</keyword>
<proteinExistence type="predicted"/>
<protein>
    <submittedName>
        <fullName evidence="1">Uncharacterized protein</fullName>
    </submittedName>
</protein>
<dbReference type="Proteomes" id="UP000198379">
    <property type="component" value="Unassembled WGS sequence"/>
</dbReference>
<reference evidence="1 2" key="1">
    <citation type="submission" date="2017-06" db="EMBL/GenBank/DDBJ databases">
        <authorList>
            <person name="Kim H.J."/>
            <person name="Triplett B.A."/>
        </authorList>
    </citation>
    <scope>NUCLEOTIDE SEQUENCE [LARGE SCALE GENOMIC DNA]</scope>
    <source>
        <strain evidence="1 2">DSM 25597</strain>
    </source>
</reference>
<evidence type="ECO:0000313" key="2">
    <source>
        <dbReference type="Proteomes" id="UP000198379"/>
    </source>
</evidence>
<organism evidence="1 2">
    <name type="scientific">Dokdonia pacifica</name>
    <dbReference type="NCBI Taxonomy" id="1627892"/>
    <lineage>
        <taxon>Bacteria</taxon>
        <taxon>Pseudomonadati</taxon>
        <taxon>Bacteroidota</taxon>
        <taxon>Flavobacteriia</taxon>
        <taxon>Flavobacteriales</taxon>
        <taxon>Flavobacteriaceae</taxon>
        <taxon>Dokdonia</taxon>
    </lineage>
</organism>
<dbReference type="EMBL" id="FZNY01000001">
    <property type="protein sequence ID" value="SNR40996.1"/>
    <property type="molecule type" value="Genomic_DNA"/>
</dbReference>
<evidence type="ECO:0000313" key="1">
    <source>
        <dbReference type="EMBL" id="SNR40996.1"/>
    </source>
</evidence>